<organism evidence="2 3">
    <name type="scientific">Phytophthora cactorum</name>
    <dbReference type="NCBI Taxonomy" id="29920"/>
    <lineage>
        <taxon>Eukaryota</taxon>
        <taxon>Sar</taxon>
        <taxon>Stramenopiles</taxon>
        <taxon>Oomycota</taxon>
        <taxon>Peronosporomycetes</taxon>
        <taxon>Peronosporales</taxon>
        <taxon>Peronosporaceae</taxon>
        <taxon>Phytophthora</taxon>
    </lineage>
</organism>
<evidence type="ECO:0000313" key="2">
    <source>
        <dbReference type="EMBL" id="KAG6971738.1"/>
    </source>
</evidence>
<evidence type="ECO:0000313" key="3">
    <source>
        <dbReference type="Proteomes" id="UP000688947"/>
    </source>
</evidence>
<proteinExistence type="predicted"/>
<dbReference type="EMBL" id="JAENGZ010000047">
    <property type="protein sequence ID" value="KAG6971738.1"/>
    <property type="molecule type" value="Genomic_DNA"/>
</dbReference>
<evidence type="ECO:0000256" key="1">
    <source>
        <dbReference type="SAM" id="MobiDB-lite"/>
    </source>
</evidence>
<reference evidence="2" key="1">
    <citation type="submission" date="2021-01" db="EMBL/GenBank/DDBJ databases">
        <title>Phytophthora aleatoria, a newly-described species from Pinus radiata is distinct from Phytophthora cactorum isolates based on comparative genomics.</title>
        <authorList>
            <person name="Mcdougal R."/>
            <person name="Panda P."/>
            <person name="Williams N."/>
            <person name="Studholme D.J."/>
        </authorList>
    </citation>
    <scope>NUCLEOTIDE SEQUENCE</scope>
    <source>
        <strain evidence="2">NZFS 3830</strain>
    </source>
</reference>
<dbReference type="AlphaFoldDB" id="A0A8T1UYL0"/>
<feature type="non-terminal residue" evidence="2">
    <location>
        <position position="63"/>
    </location>
</feature>
<gene>
    <name evidence="2" type="ORF">JG687_00001855</name>
</gene>
<feature type="compositionally biased region" description="Basic residues" evidence="1">
    <location>
        <begin position="42"/>
        <end position="63"/>
    </location>
</feature>
<protein>
    <submittedName>
        <fullName evidence="2">Uncharacterized protein</fullName>
    </submittedName>
</protein>
<feature type="region of interest" description="Disordered" evidence="1">
    <location>
        <begin position="41"/>
        <end position="63"/>
    </location>
</feature>
<dbReference type="Proteomes" id="UP000688947">
    <property type="component" value="Unassembled WGS sequence"/>
</dbReference>
<accession>A0A8T1UYL0</accession>
<comment type="caution">
    <text evidence="2">The sequence shown here is derived from an EMBL/GenBank/DDBJ whole genome shotgun (WGS) entry which is preliminary data.</text>
</comment>
<sequence>MNKNLKLEKWSVPKRMTLHVPTDHRASACLLFLLMASESPRWSRRHNSSLSLSRHRQTRRSPR</sequence>
<name>A0A8T1UYL0_9STRA</name>